<keyword evidence="2 4" id="KW-0689">Ribosomal protein</keyword>
<dbReference type="HAMAP" id="MF_01363">
    <property type="entry name" value="Ribosomal_bL21"/>
    <property type="match status" value="1"/>
</dbReference>
<evidence type="ECO:0000313" key="7">
    <source>
        <dbReference type="EMBL" id="SEG51400.1"/>
    </source>
</evidence>
<dbReference type="AlphaFoldDB" id="A0A1H6AT55"/>
<dbReference type="InterPro" id="IPR001787">
    <property type="entry name" value="Ribosomal_bL21"/>
</dbReference>
<comment type="subunit">
    <text evidence="4">Part of the 50S ribosomal subunit. Contacts protein L20.</text>
</comment>
<gene>
    <name evidence="4" type="primary">rplU</name>
    <name evidence="7" type="ORF">SAMN04488115_10697</name>
</gene>
<dbReference type="NCBIfam" id="NF008916">
    <property type="entry name" value="PRK12278.1-4"/>
    <property type="match status" value="1"/>
</dbReference>
<dbReference type="NCBIfam" id="TIGR00061">
    <property type="entry name" value="L21"/>
    <property type="match status" value="1"/>
</dbReference>
<dbReference type="GO" id="GO:0005737">
    <property type="term" value="C:cytoplasm"/>
    <property type="evidence" value="ECO:0007669"/>
    <property type="project" value="UniProtKB-ARBA"/>
</dbReference>
<dbReference type="GO" id="GO:0003735">
    <property type="term" value="F:structural constituent of ribosome"/>
    <property type="evidence" value="ECO:0007669"/>
    <property type="project" value="InterPro"/>
</dbReference>
<feature type="region of interest" description="Disordered" evidence="6">
    <location>
        <begin position="207"/>
        <end position="229"/>
    </location>
</feature>
<evidence type="ECO:0000256" key="3">
    <source>
        <dbReference type="ARBA" id="ARBA00023274"/>
    </source>
</evidence>
<evidence type="ECO:0000256" key="1">
    <source>
        <dbReference type="ARBA" id="ARBA00008563"/>
    </source>
</evidence>
<dbReference type="Gene3D" id="1.10.150.20">
    <property type="entry name" value="5' to 3' exonuclease, C-terminal subdomain"/>
    <property type="match status" value="1"/>
</dbReference>
<evidence type="ECO:0000256" key="2">
    <source>
        <dbReference type="ARBA" id="ARBA00022980"/>
    </source>
</evidence>
<dbReference type="Proteomes" id="UP000236743">
    <property type="component" value="Unassembled WGS sequence"/>
</dbReference>
<evidence type="ECO:0000313" key="8">
    <source>
        <dbReference type="Proteomes" id="UP000236743"/>
    </source>
</evidence>
<dbReference type="SUPFAM" id="SSF141091">
    <property type="entry name" value="L21p-like"/>
    <property type="match status" value="1"/>
</dbReference>
<dbReference type="PANTHER" id="PTHR21349">
    <property type="entry name" value="50S RIBOSOMAL PROTEIN L21"/>
    <property type="match status" value="1"/>
</dbReference>
<dbReference type="GO" id="GO:0006412">
    <property type="term" value="P:translation"/>
    <property type="evidence" value="ECO:0007669"/>
    <property type="project" value="UniProtKB-UniRule"/>
</dbReference>
<keyword evidence="8" id="KW-1185">Reference proteome</keyword>
<evidence type="ECO:0000256" key="6">
    <source>
        <dbReference type="SAM" id="MobiDB-lite"/>
    </source>
</evidence>
<evidence type="ECO:0000256" key="4">
    <source>
        <dbReference type="HAMAP-Rule" id="MF_01363"/>
    </source>
</evidence>
<comment type="function">
    <text evidence="4 5">This protein binds to 23S rRNA in the presence of protein L20.</text>
</comment>
<keyword evidence="4 5" id="KW-0699">rRNA-binding</keyword>
<name>A0A1H6AT55_9HYPH</name>
<dbReference type="GO" id="GO:1990904">
    <property type="term" value="C:ribonucleoprotein complex"/>
    <property type="evidence" value="ECO:0007669"/>
    <property type="project" value="UniProtKB-KW"/>
</dbReference>
<proteinExistence type="inferred from homology"/>
<comment type="similarity">
    <text evidence="1 4 5">Belongs to the bacterial ribosomal protein bL21 family.</text>
</comment>
<dbReference type="GO" id="GO:0019843">
    <property type="term" value="F:rRNA binding"/>
    <property type="evidence" value="ECO:0007669"/>
    <property type="project" value="UniProtKB-UniRule"/>
</dbReference>
<sequence>MFAVIKTGGKQFRVAANDEITIAKLEGEPGDTVAFGTVLMLTDGDKSTLGAKELAEITVAGEIVKQARGEKVIAFKKRRRQNSKRKRGFRAELTIVRITDILTGGKKPEMKKGDASAVAVKAASGTVKGKAAKSEAKSEAKAEALDASNLSLISGVGPTIEKKLRAAGITSWNDIAAWSEADVAKWDEELKLRGRATREEWVEQAKELLAGKPPRAKADQAELASGEDY</sequence>
<dbReference type="RefSeq" id="WP_103873391.1">
    <property type="nucleotide sequence ID" value="NZ_FNUY01000006.1"/>
</dbReference>
<dbReference type="Pfam" id="PF00829">
    <property type="entry name" value="Ribosomal_L21p"/>
    <property type="match status" value="1"/>
</dbReference>
<dbReference type="GO" id="GO:0005840">
    <property type="term" value="C:ribosome"/>
    <property type="evidence" value="ECO:0007669"/>
    <property type="project" value="UniProtKB-KW"/>
</dbReference>
<evidence type="ECO:0000256" key="5">
    <source>
        <dbReference type="RuleBase" id="RU000562"/>
    </source>
</evidence>
<protein>
    <recommendedName>
        <fullName evidence="4">Large ribosomal subunit protein bL21</fullName>
    </recommendedName>
</protein>
<dbReference type="PANTHER" id="PTHR21349:SF0">
    <property type="entry name" value="LARGE RIBOSOMAL SUBUNIT PROTEIN BL21M"/>
    <property type="match status" value="1"/>
</dbReference>
<reference evidence="7 8" key="1">
    <citation type="submission" date="2016-10" db="EMBL/GenBank/DDBJ databases">
        <authorList>
            <person name="de Groot N.N."/>
        </authorList>
    </citation>
    <scope>NUCLEOTIDE SEQUENCE [LARGE SCALE GENOMIC DNA]</scope>
    <source>
        <strain evidence="7 8">DSM 26656</strain>
    </source>
</reference>
<dbReference type="OrthoDB" id="9813334at2"/>
<dbReference type="EMBL" id="FNUY01000006">
    <property type="protein sequence ID" value="SEG51400.1"/>
    <property type="molecule type" value="Genomic_DNA"/>
</dbReference>
<organism evidence="7 8">
    <name type="scientific">Bosea lathyri</name>
    <dbReference type="NCBI Taxonomy" id="1036778"/>
    <lineage>
        <taxon>Bacteria</taxon>
        <taxon>Pseudomonadati</taxon>
        <taxon>Pseudomonadota</taxon>
        <taxon>Alphaproteobacteria</taxon>
        <taxon>Hyphomicrobiales</taxon>
        <taxon>Boseaceae</taxon>
        <taxon>Bosea</taxon>
    </lineage>
</organism>
<keyword evidence="3 4" id="KW-0687">Ribonucleoprotein</keyword>
<dbReference type="InterPro" id="IPR028909">
    <property type="entry name" value="bL21-like"/>
</dbReference>
<accession>A0A1H6AT55</accession>
<keyword evidence="4 5" id="KW-0694">RNA-binding</keyword>
<dbReference type="InterPro" id="IPR036164">
    <property type="entry name" value="bL21-like_sf"/>
</dbReference>